<dbReference type="EMBL" id="CP097116">
    <property type="protein sequence ID" value="USS84546.1"/>
    <property type="molecule type" value="Genomic_DNA"/>
</dbReference>
<keyword evidence="2" id="KW-1185">Reference proteome</keyword>
<dbReference type="InterPro" id="IPR022372">
    <property type="entry name" value="Accessory_SS_Asp1"/>
</dbReference>
<evidence type="ECO:0000313" key="1">
    <source>
        <dbReference type="EMBL" id="USS84546.1"/>
    </source>
</evidence>
<sequence>MFYLIPTWKRDTLELDYDAILNYALMLEENDEPYVLVTDTFLPMFMYQLNQFDLLNAPIFQAFDVIQGVQPRLGKPLALEDVPELNHLDRIYSPHGVLLVKGQQRVATARMFADQFLQQLTYYQGEQRQVDDFDARGFLSRRRQYQGHELQTEILFDPTGTPVLTVDQTEAGRVSINPDCHRFKHSSYASLDELVTEVMEQYLDQQPHSVNLVAAFARENLGITKQLQRHYRTGIVINQDDYRNRKLIHAAFQLRSPLLLPSSNVADQVRQLGRHHNAALHVVSPYTTQLELGNSNSNDTQIIFWHVSTMHATRFKRLAAGLIELVLAAEDHELMIDTHSEAIYGLAQAAIKTQVEEYFQISMTSEAFLWVQRYLRKKAKQQITPPLAKEAKLRKQRPDWKRLVRACETLDRLHVQGNSSVAFYNQIFDRIRILVDLAIVPNNYLQVKAINAGIPQINQVRTQFVKNQHNGVVVKKDAEVVSAVQSFLDSLQRWNQALVDNVKEISAFSGTANIEKLQEIFKGMGS</sequence>
<accession>A0ABY5BNJ1</accession>
<proteinExistence type="predicted"/>
<dbReference type="Pfam" id="PF16993">
    <property type="entry name" value="Asp1"/>
    <property type="match status" value="1"/>
</dbReference>
<protein>
    <submittedName>
        <fullName evidence="1">Accessory Sec system protein Asp1</fullName>
    </submittedName>
</protein>
<dbReference type="Proteomes" id="UP001056707">
    <property type="component" value="Chromosome"/>
</dbReference>
<reference evidence="1" key="1">
    <citation type="submission" date="2022-05" db="EMBL/GenBank/DDBJ databases">
        <authorList>
            <person name="Oliphant S.A."/>
            <person name="Watson-Haigh N.S."/>
            <person name="Sumby K.M."/>
            <person name="Gardner J.M."/>
            <person name="Jiranek V."/>
        </authorList>
    </citation>
    <scope>NUCLEOTIDE SEQUENCE</scope>
    <source>
        <strain evidence="1">KI16_H9</strain>
    </source>
</reference>
<name>A0ABY5BNJ1_9LACO</name>
<organism evidence="1 2">
    <name type="scientific">Fructilactobacillus myrtifloralis</name>
    <dbReference type="NCBI Taxonomy" id="2940301"/>
    <lineage>
        <taxon>Bacteria</taxon>
        <taxon>Bacillati</taxon>
        <taxon>Bacillota</taxon>
        <taxon>Bacilli</taxon>
        <taxon>Lactobacillales</taxon>
        <taxon>Lactobacillaceae</taxon>
        <taxon>Fructilactobacillus</taxon>
    </lineage>
</organism>
<evidence type="ECO:0000313" key="2">
    <source>
        <dbReference type="Proteomes" id="UP001056707"/>
    </source>
</evidence>
<gene>
    <name evidence="1" type="primary">asp1</name>
    <name evidence="1" type="ORF">M3M35_04300</name>
</gene>
<dbReference type="NCBIfam" id="TIGR03713">
    <property type="entry name" value="acc_sec_asp1"/>
    <property type="match status" value="1"/>
</dbReference>
<dbReference type="RefSeq" id="WP_252749449.1">
    <property type="nucleotide sequence ID" value="NZ_CP097116.1"/>
</dbReference>